<reference evidence="1 2" key="1">
    <citation type="journal article" date="2017" name="Antonie Van Leeuwenhoek">
        <title>Phylogenomic resolution of the bacterial genus Pantoea and its relationship with Erwinia and Tatumella.</title>
        <authorList>
            <person name="Palmer M."/>
            <person name="Steenkamp E.T."/>
            <person name="Coetzee M.P."/>
            <person name="Chan W.Y."/>
            <person name="van Zyl E."/>
            <person name="De Maayer P."/>
            <person name="Coutinho T.A."/>
            <person name="Blom J."/>
            <person name="Smits T.H."/>
            <person name="Duffy B."/>
            <person name="Venter S.N."/>
        </authorList>
    </citation>
    <scope>NUCLEOTIDE SEQUENCE [LARGE SCALE GENOMIC DNA]</scope>
    <source>
        <strain evidence="1 2">LMG 2657</strain>
    </source>
</reference>
<dbReference type="PIRSF" id="PIRSF029730">
    <property type="entry name" value="UCP029730"/>
    <property type="match status" value="1"/>
</dbReference>
<dbReference type="Pfam" id="PF05013">
    <property type="entry name" value="FGase"/>
    <property type="match status" value="1"/>
</dbReference>
<dbReference type="OrthoDB" id="9815326at2"/>
<keyword evidence="1" id="KW-0378">Hydrolase</keyword>
<dbReference type="Proteomes" id="UP000193749">
    <property type="component" value="Unassembled WGS sequence"/>
</dbReference>
<name>A0A1X1EL71_PANCY</name>
<dbReference type="SUPFAM" id="SSF53187">
    <property type="entry name" value="Zn-dependent exopeptidases"/>
    <property type="match status" value="1"/>
</dbReference>
<evidence type="ECO:0000313" key="2">
    <source>
        <dbReference type="Proteomes" id="UP000193749"/>
    </source>
</evidence>
<dbReference type="Gene3D" id="3.40.630.40">
    <property type="entry name" value="Zn-dependent exopeptidases"/>
    <property type="match status" value="1"/>
</dbReference>
<comment type="caution">
    <text evidence="1">The sequence shown here is derived from an EMBL/GenBank/DDBJ whole genome shotgun (WGS) entry which is preliminary data.</text>
</comment>
<dbReference type="GO" id="GO:0016787">
    <property type="term" value="F:hydrolase activity"/>
    <property type="evidence" value="ECO:0007669"/>
    <property type="project" value="UniProtKB-KW"/>
</dbReference>
<dbReference type="RefSeq" id="WP_084879395.1">
    <property type="nucleotide sequence ID" value="NZ_JAGGMY010000005.1"/>
</dbReference>
<organism evidence="1 2">
    <name type="scientific">Pantoea cypripedii</name>
    <name type="common">Pectobacterium cypripedii</name>
    <name type="synonym">Erwinia cypripedii</name>
    <dbReference type="NCBI Taxonomy" id="55209"/>
    <lineage>
        <taxon>Bacteria</taxon>
        <taxon>Pseudomonadati</taxon>
        <taxon>Pseudomonadota</taxon>
        <taxon>Gammaproteobacteria</taxon>
        <taxon>Enterobacterales</taxon>
        <taxon>Erwiniaceae</taxon>
        <taxon>Pantoea</taxon>
    </lineage>
</organism>
<keyword evidence="2" id="KW-1185">Reference proteome</keyword>
<dbReference type="EMBL" id="MLJI01000002">
    <property type="protein sequence ID" value="ORM89677.1"/>
    <property type="molecule type" value="Genomic_DNA"/>
</dbReference>
<dbReference type="AlphaFoldDB" id="A0A1X1EL71"/>
<evidence type="ECO:0000313" key="1">
    <source>
        <dbReference type="EMBL" id="ORM89677.1"/>
    </source>
</evidence>
<dbReference type="InterPro" id="IPR011227">
    <property type="entry name" value="UCP029730"/>
</dbReference>
<sequence>MTFPDEVTLDVSAPLLFPDEPAPFVIENRTGHSPFLILCDHGGKRIPRRLGDLGLPQSEIDRHIGWDIGVLAVSRHLSQLLNAPLVHQIYSRLVIDCNRNPGIPSSIPTISEATLVPGNITLSQHDRDQRQTEIFAPYHAAIREILAERKALGIPTCLLAMHSFTPVFHGEQRPWEIGVLYQHKADYALAILEQLQQSQRWTVGDNQPYSVSDETDYAVPQHAVKNDLHYVEIELRQDLISQPAGQQMWAEDLAPIFTQCWEDIVSQQFKKEA</sequence>
<protein>
    <submittedName>
        <fullName evidence="1">N-formylglutamate amidohydrolase</fullName>
    </submittedName>
</protein>
<dbReference type="STRING" id="55209.HA50_24035"/>
<accession>A0A1X1EL71</accession>
<proteinExistence type="predicted"/>
<dbReference type="InterPro" id="IPR007709">
    <property type="entry name" value="N-FG_amidohydro"/>
</dbReference>
<gene>
    <name evidence="1" type="ORF">HA50_24035</name>
</gene>